<reference evidence="2 3" key="1">
    <citation type="submission" date="2020-11" db="EMBL/GenBank/DDBJ databases">
        <authorList>
            <person name="Kim M.K."/>
        </authorList>
    </citation>
    <scope>NUCLEOTIDE SEQUENCE [LARGE SCALE GENOMIC DNA]</scope>
    <source>
        <strain evidence="2 3">BT683</strain>
    </source>
</reference>
<protein>
    <recommendedName>
        <fullName evidence="4">Transposase</fullName>
    </recommendedName>
</protein>
<evidence type="ECO:0000256" key="1">
    <source>
        <dbReference type="SAM" id="MobiDB-lite"/>
    </source>
</evidence>
<accession>A0ABS0INZ0</accession>
<keyword evidence="3" id="KW-1185">Reference proteome</keyword>
<feature type="compositionally biased region" description="Low complexity" evidence="1">
    <location>
        <begin position="1"/>
        <end position="17"/>
    </location>
</feature>
<organism evidence="2 3">
    <name type="scientific">Hymenobacter jeongseonensis</name>
    <dbReference type="NCBI Taxonomy" id="2791027"/>
    <lineage>
        <taxon>Bacteria</taxon>
        <taxon>Pseudomonadati</taxon>
        <taxon>Bacteroidota</taxon>
        <taxon>Cytophagia</taxon>
        <taxon>Cytophagales</taxon>
        <taxon>Hymenobacteraceae</taxon>
        <taxon>Hymenobacter</taxon>
    </lineage>
</organism>
<evidence type="ECO:0000313" key="3">
    <source>
        <dbReference type="Proteomes" id="UP000597617"/>
    </source>
</evidence>
<evidence type="ECO:0000313" key="2">
    <source>
        <dbReference type="EMBL" id="MBF9239495.1"/>
    </source>
</evidence>
<evidence type="ECO:0008006" key="4">
    <source>
        <dbReference type="Google" id="ProtNLM"/>
    </source>
</evidence>
<feature type="region of interest" description="Disordered" evidence="1">
    <location>
        <begin position="1"/>
        <end position="35"/>
    </location>
</feature>
<dbReference type="Proteomes" id="UP000597617">
    <property type="component" value="Unassembled WGS sequence"/>
</dbReference>
<comment type="caution">
    <text evidence="2">The sequence shown here is derived from an EMBL/GenBank/DDBJ whole genome shotgun (WGS) entry which is preliminary data.</text>
</comment>
<gene>
    <name evidence="2" type="ORF">I2I05_19030</name>
</gene>
<name>A0ABS0INZ0_9BACT</name>
<dbReference type="EMBL" id="JADQDQ010000013">
    <property type="protein sequence ID" value="MBF9239495.1"/>
    <property type="molecule type" value="Genomic_DNA"/>
</dbReference>
<proteinExistence type="predicted"/>
<sequence length="82" mass="9280">MTINQKNNSGNSINGNQGTATQNNHHYNIADCEKDRDTYKAERDLARTENELLRQQLAMQEALIAAKDETLTLLRGSHNRPN</sequence>
<dbReference type="RefSeq" id="WP_196283847.1">
    <property type="nucleotide sequence ID" value="NZ_JADQDQ010000013.1"/>
</dbReference>